<feature type="compositionally biased region" description="Polar residues" evidence="1">
    <location>
        <begin position="113"/>
        <end position="125"/>
    </location>
</feature>
<protein>
    <submittedName>
        <fullName evidence="2">Uncharacterized protein</fullName>
    </submittedName>
</protein>
<sequence length="136" mass="14152">MDVEQVSDVHLIRDPSPEIMTLANIVPFRPTTINPTAASNVCLTLNVPTGKRGTFPTAAGAGAGAAGATETQRDSSPPAEPMRTSSSSPDPTPATDPAPAPAPVPGSSRSRFSGVTRQQTANLERQQALFEMETPQ</sequence>
<feature type="compositionally biased region" description="Pro residues" evidence="1">
    <location>
        <begin position="90"/>
        <end position="104"/>
    </location>
</feature>
<accession>A0A0C9MWX5</accession>
<evidence type="ECO:0000313" key="2">
    <source>
        <dbReference type="EMBL" id="GAN11879.1"/>
    </source>
</evidence>
<dbReference type="Proteomes" id="UP000053815">
    <property type="component" value="Unassembled WGS sequence"/>
</dbReference>
<organism evidence="2">
    <name type="scientific">Mucor ambiguus</name>
    <dbReference type="NCBI Taxonomy" id="91626"/>
    <lineage>
        <taxon>Eukaryota</taxon>
        <taxon>Fungi</taxon>
        <taxon>Fungi incertae sedis</taxon>
        <taxon>Mucoromycota</taxon>
        <taxon>Mucoromycotina</taxon>
        <taxon>Mucoromycetes</taxon>
        <taxon>Mucorales</taxon>
        <taxon>Mucorineae</taxon>
        <taxon>Mucoraceae</taxon>
        <taxon>Mucor</taxon>
    </lineage>
</organism>
<dbReference type="EMBL" id="DF837475">
    <property type="protein sequence ID" value="GAN11879.1"/>
    <property type="molecule type" value="Genomic_DNA"/>
</dbReference>
<name>A0A0C9MWX5_9FUNG</name>
<feature type="region of interest" description="Disordered" evidence="1">
    <location>
        <begin position="51"/>
        <end position="136"/>
    </location>
</feature>
<keyword evidence="3" id="KW-1185">Reference proteome</keyword>
<evidence type="ECO:0000313" key="3">
    <source>
        <dbReference type="Proteomes" id="UP000053815"/>
    </source>
</evidence>
<reference evidence="2" key="1">
    <citation type="submission" date="2014-09" db="EMBL/GenBank/DDBJ databases">
        <title>Draft genome sequence of an oleaginous Mucoromycotina fungus Mucor ambiguus NBRC6742.</title>
        <authorList>
            <person name="Takeda I."/>
            <person name="Yamane N."/>
            <person name="Morita T."/>
            <person name="Tamano K."/>
            <person name="Machida M."/>
            <person name="Baker S."/>
            <person name="Koike H."/>
        </authorList>
    </citation>
    <scope>NUCLEOTIDE SEQUENCE</scope>
    <source>
        <strain evidence="2">NBRC 6742</strain>
    </source>
</reference>
<evidence type="ECO:0000256" key="1">
    <source>
        <dbReference type="SAM" id="MobiDB-lite"/>
    </source>
</evidence>
<gene>
    <name evidence="2" type="ORF">MAM1_1186d11500</name>
</gene>
<proteinExistence type="predicted"/>
<dbReference type="AlphaFoldDB" id="A0A0C9MWX5"/>